<protein>
    <recommendedName>
        <fullName evidence="3">SpoVT-AbrB domain-containing protein</fullName>
    </recommendedName>
</protein>
<dbReference type="Gene3D" id="2.10.260.10">
    <property type="match status" value="1"/>
</dbReference>
<reference evidence="1 2" key="1">
    <citation type="journal article" date="2015" name="Nature">
        <title>rRNA introns, odd ribosomes, and small enigmatic genomes across a large radiation of phyla.</title>
        <authorList>
            <person name="Brown C.T."/>
            <person name="Hug L.A."/>
            <person name="Thomas B.C."/>
            <person name="Sharon I."/>
            <person name="Castelle C.J."/>
            <person name="Singh A."/>
            <person name="Wilkins M.J."/>
            <person name="Williams K.H."/>
            <person name="Banfield J.F."/>
        </authorList>
    </citation>
    <scope>NUCLEOTIDE SEQUENCE [LARGE SCALE GENOMIC DNA]</scope>
</reference>
<dbReference type="InterPro" id="IPR037914">
    <property type="entry name" value="SpoVT-AbrB_sf"/>
</dbReference>
<evidence type="ECO:0000313" key="1">
    <source>
        <dbReference type="EMBL" id="KKS79016.1"/>
    </source>
</evidence>
<gene>
    <name evidence="1" type="ORF">UV54_C0044G0005</name>
</gene>
<dbReference type="SUPFAM" id="SSF89447">
    <property type="entry name" value="AbrB/MazE/MraZ-like"/>
    <property type="match status" value="1"/>
</dbReference>
<name>A0A0G1E7J2_9BACT</name>
<dbReference type="Proteomes" id="UP000034213">
    <property type="component" value="Unassembled WGS sequence"/>
</dbReference>
<comment type="caution">
    <text evidence="1">The sequence shown here is derived from an EMBL/GenBank/DDBJ whole genome shotgun (WGS) entry which is preliminary data.</text>
</comment>
<organism evidence="1 2">
    <name type="scientific">Candidatus Beckwithbacteria bacterium GW2011_GWA2_43_10</name>
    <dbReference type="NCBI Taxonomy" id="1618369"/>
    <lineage>
        <taxon>Bacteria</taxon>
        <taxon>Candidatus Beckwithiibacteriota</taxon>
    </lineage>
</organism>
<evidence type="ECO:0000313" key="2">
    <source>
        <dbReference type="Proteomes" id="UP000034213"/>
    </source>
</evidence>
<dbReference type="STRING" id="1618369.UV54_C0044G0005"/>
<dbReference type="AlphaFoldDB" id="A0A0G1E7J2"/>
<accession>A0A0G1E7J2</accession>
<sequence>MNFTIAIRPRRQATFPNELLRLIGVTVGDQLDVAVKNRQAVIKPKKQIALKALSTIQKVFKDSGVSLNQLQKSD</sequence>
<evidence type="ECO:0008006" key="3">
    <source>
        <dbReference type="Google" id="ProtNLM"/>
    </source>
</evidence>
<proteinExistence type="predicted"/>
<dbReference type="EMBL" id="LCEW01000044">
    <property type="protein sequence ID" value="KKS79016.1"/>
    <property type="molecule type" value="Genomic_DNA"/>
</dbReference>